<reference evidence="9" key="1">
    <citation type="submission" date="2025-08" db="UniProtKB">
        <authorList>
            <consortium name="Ensembl"/>
        </authorList>
    </citation>
    <scope>IDENTIFICATION</scope>
</reference>
<dbReference type="Proteomes" id="UP000694402">
    <property type="component" value="Unassembled WGS sequence"/>
</dbReference>
<dbReference type="GO" id="GO:0005509">
    <property type="term" value="F:calcium ion binding"/>
    <property type="evidence" value="ECO:0007669"/>
    <property type="project" value="InterPro"/>
</dbReference>
<dbReference type="PANTHER" id="PTHR10502">
    <property type="entry name" value="ANNEXIN"/>
    <property type="match status" value="1"/>
</dbReference>
<comment type="similarity">
    <text evidence="1 6">Belongs to the annexin family.</text>
</comment>
<dbReference type="Gene3D" id="1.10.220.10">
    <property type="entry name" value="Annexin"/>
    <property type="match status" value="4"/>
</dbReference>
<dbReference type="InterPro" id="IPR037104">
    <property type="entry name" value="Annexin_sf"/>
</dbReference>
<gene>
    <name evidence="9" type="primary">KIF2A</name>
</gene>
<keyword evidence="10" id="KW-1185">Reference proteome</keyword>
<dbReference type="GO" id="GO:0005634">
    <property type="term" value="C:nucleus"/>
    <property type="evidence" value="ECO:0007669"/>
    <property type="project" value="TreeGrafter"/>
</dbReference>
<evidence type="ECO:0000256" key="8">
    <source>
        <dbReference type="SAM" id="MobiDB-lite"/>
    </source>
</evidence>
<evidence type="ECO:0000313" key="10">
    <source>
        <dbReference type="Proteomes" id="UP000694402"/>
    </source>
</evidence>
<dbReference type="FunFam" id="1.10.220.10:FF:000001">
    <property type="entry name" value="Annexin"/>
    <property type="match status" value="1"/>
</dbReference>
<feature type="region of interest" description="Disordered" evidence="8">
    <location>
        <begin position="376"/>
        <end position="407"/>
    </location>
</feature>
<dbReference type="SMART" id="SM00335">
    <property type="entry name" value="ANX"/>
    <property type="match status" value="4"/>
</dbReference>
<dbReference type="FunFam" id="1.10.220.10:FF:000002">
    <property type="entry name" value="Annexin"/>
    <property type="match status" value="1"/>
</dbReference>
<evidence type="ECO:0000256" key="7">
    <source>
        <dbReference type="SAM" id="Coils"/>
    </source>
</evidence>
<feature type="compositionally biased region" description="Polar residues" evidence="8">
    <location>
        <begin position="394"/>
        <end position="407"/>
    </location>
</feature>
<dbReference type="SUPFAM" id="SSF47874">
    <property type="entry name" value="Annexin"/>
    <property type="match status" value="1"/>
</dbReference>
<feature type="region of interest" description="Disordered" evidence="8">
    <location>
        <begin position="254"/>
        <end position="295"/>
    </location>
</feature>
<evidence type="ECO:0000256" key="4">
    <source>
        <dbReference type="ARBA" id="ARBA00023216"/>
    </source>
</evidence>
<dbReference type="PROSITE" id="PS00223">
    <property type="entry name" value="ANNEXIN_1"/>
    <property type="match status" value="2"/>
</dbReference>
<evidence type="ECO:0000256" key="1">
    <source>
        <dbReference type="ARBA" id="ARBA00007831"/>
    </source>
</evidence>
<dbReference type="GO" id="GO:0001786">
    <property type="term" value="F:phosphatidylserine binding"/>
    <property type="evidence" value="ECO:0007669"/>
    <property type="project" value="TreeGrafter"/>
</dbReference>
<dbReference type="InterPro" id="IPR018502">
    <property type="entry name" value="Annexin_repeat"/>
</dbReference>
<dbReference type="AlphaFoldDB" id="A0A8C8JUQ8"/>
<dbReference type="FunFam" id="1.10.220.10:FF:000018">
    <property type="entry name" value="Annexin"/>
    <property type="match status" value="1"/>
</dbReference>
<evidence type="ECO:0000256" key="6">
    <source>
        <dbReference type="RuleBase" id="RU003540"/>
    </source>
</evidence>
<proteinExistence type="inferred from homology"/>
<dbReference type="PRINTS" id="PR00196">
    <property type="entry name" value="ANNEXIN"/>
</dbReference>
<protein>
    <recommendedName>
        <fullName evidence="6">Annexin</fullName>
    </recommendedName>
</protein>
<feature type="region of interest" description="Disordered" evidence="8">
    <location>
        <begin position="21"/>
        <end position="41"/>
    </location>
</feature>
<keyword evidence="5 6" id="KW-0111">Calcium/phospholipid-binding</keyword>
<dbReference type="GO" id="GO:0005544">
    <property type="term" value="F:calcium-dependent phospholipid binding"/>
    <property type="evidence" value="ECO:0007669"/>
    <property type="project" value="UniProtKB-KW"/>
</dbReference>
<dbReference type="Ensembl" id="ENSOTST00005104498.2">
    <property type="protein sequence ID" value="ENSOTSP00005096494.2"/>
    <property type="gene ID" value="ENSOTSG00005024792.2"/>
</dbReference>
<keyword evidence="2 6" id="KW-0677">Repeat</keyword>
<evidence type="ECO:0000313" key="9">
    <source>
        <dbReference type="Ensembl" id="ENSOTSP00005096494.2"/>
    </source>
</evidence>
<evidence type="ECO:0000256" key="2">
    <source>
        <dbReference type="ARBA" id="ARBA00022737"/>
    </source>
</evidence>
<comment type="domain">
    <text evidence="6">A pair of annexin repeats may form one binding site for calcium and phospholipid.</text>
</comment>
<dbReference type="GO" id="GO:0005886">
    <property type="term" value="C:plasma membrane"/>
    <property type="evidence" value="ECO:0007669"/>
    <property type="project" value="TreeGrafter"/>
</dbReference>
<dbReference type="GO" id="GO:0012506">
    <property type="term" value="C:vesicle membrane"/>
    <property type="evidence" value="ECO:0007669"/>
    <property type="project" value="TreeGrafter"/>
</dbReference>
<keyword evidence="4 6" id="KW-0041">Annexin</keyword>
<feature type="compositionally biased region" description="Polar residues" evidence="8">
    <location>
        <begin position="21"/>
        <end position="34"/>
    </location>
</feature>
<dbReference type="InterPro" id="IPR018252">
    <property type="entry name" value="Annexin_repeat_CS"/>
</dbReference>
<dbReference type="GeneTree" id="ENSGT00940000166789"/>
<name>A0A8C8JUQ8_ONCTS</name>
<accession>A0A8C8JUQ8</accession>
<evidence type="ECO:0000256" key="3">
    <source>
        <dbReference type="ARBA" id="ARBA00022837"/>
    </source>
</evidence>
<dbReference type="InterPro" id="IPR001464">
    <property type="entry name" value="Annexin"/>
</dbReference>
<sequence>MKSVAKEFFCLTDETDQGRVSVSTRGASMRSSHTPGHCKGSESVLRRTVTLDYNDGDDYDNTEGIAEHTTKPEVTEEWMSVMGAKLPELPVHKKETSRMKCESPKEYIQLQSDKGMSVPETQTRMKDQAKILLPLKPFSEGYEAAFLRDRMRRLCRRSGPPFSLFSPTESLGDILYRKTKHVFDYTVTDMKDKKPVVSRCGSNLNQCVRPALPVQKGFNVSTSRYSQRREQSIDQMTVIRKDHVGRPLLMLKGNASLTNSDGSNNTDSFAYSPRLTKGKPSTSSQPGPDTRIPPVVTRNHSDIIREERKRHYYKDLCQQVEEKRQQKARERRRITTAEQTHNETMQFFTWGMPGSGAPNYHLDSVRRNKFSSTEIIPQEQSFHNYGKESDSRQQPKTHNSETNLSKMGNCQPTIVPYEEFDVMADIKAIRKACKGLGTDEQAIIDILANRCAAQRMEIKQAYFDKYDDELVEVLKSELGGNFENAVLAMLDPPVVYAVKELRRAMKGAGTDEDTLVEILCTATNADIHMFKECYFQVHERDLESDVEGDTSGDVRNLLTALLQGTRDETYDVDEGLAEADATALFEAGEGCFGTDESTFSFVLANRNYLQLQATFKVYEQLSGTEILDAIDNEVSGTLKDCYITLVRVAKNPQLYFARRLNEAMKGAGTDEDTLIRILVCRSEYDLETIKDMYLEKYDMSLKDAIKSECGGDFKRLLLAICH</sequence>
<dbReference type="Pfam" id="PF00191">
    <property type="entry name" value="Annexin"/>
    <property type="match status" value="4"/>
</dbReference>
<evidence type="ECO:0000256" key="5">
    <source>
        <dbReference type="ARBA" id="ARBA00023302"/>
    </source>
</evidence>
<reference evidence="9" key="2">
    <citation type="submission" date="2025-09" db="UniProtKB">
        <authorList>
            <consortium name="Ensembl"/>
        </authorList>
    </citation>
    <scope>IDENTIFICATION</scope>
</reference>
<feature type="coiled-coil region" evidence="7">
    <location>
        <begin position="313"/>
        <end position="340"/>
    </location>
</feature>
<dbReference type="PANTHER" id="PTHR10502:SF96">
    <property type="entry name" value="ANNEXIN"/>
    <property type="match status" value="1"/>
</dbReference>
<feature type="compositionally biased region" description="Polar residues" evidence="8">
    <location>
        <begin position="255"/>
        <end position="269"/>
    </location>
</feature>
<dbReference type="PROSITE" id="PS51897">
    <property type="entry name" value="ANNEXIN_2"/>
    <property type="match status" value="4"/>
</dbReference>
<organism evidence="9 10">
    <name type="scientific">Oncorhynchus tshawytscha</name>
    <name type="common">Chinook salmon</name>
    <name type="synonym">Salmo tshawytscha</name>
    <dbReference type="NCBI Taxonomy" id="74940"/>
    <lineage>
        <taxon>Eukaryota</taxon>
        <taxon>Metazoa</taxon>
        <taxon>Chordata</taxon>
        <taxon>Craniata</taxon>
        <taxon>Vertebrata</taxon>
        <taxon>Euteleostomi</taxon>
        <taxon>Actinopterygii</taxon>
        <taxon>Neopterygii</taxon>
        <taxon>Teleostei</taxon>
        <taxon>Protacanthopterygii</taxon>
        <taxon>Salmoniformes</taxon>
        <taxon>Salmonidae</taxon>
        <taxon>Salmoninae</taxon>
        <taxon>Oncorhynchus</taxon>
    </lineage>
</organism>
<keyword evidence="3 6" id="KW-0106">Calcium</keyword>
<dbReference type="GO" id="GO:0005737">
    <property type="term" value="C:cytoplasm"/>
    <property type="evidence" value="ECO:0007669"/>
    <property type="project" value="TreeGrafter"/>
</dbReference>
<dbReference type="FunFam" id="1.10.220.10:FF:000003">
    <property type="entry name" value="Annexin"/>
    <property type="match status" value="1"/>
</dbReference>
<keyword evidence="7" id="KW-0175">Coiled coil</keyword>